<dbReference type="PROSITE" id="PS50878">
    <property type="entry name" value="RT_POL"/>
    <property type="match status" value="1"/>
</dbReference>
<dbReference type="InterPro" id="IPR050951">
    <property type="entry name" value="Retrovirus_Pol_polyprotein"/>
</dbReference>
<feature type="compositionally biased region" description="Basic and acidic residues" evidence="9">
    <location>
        <begin position="855"/>
        <end position="864"/>
    </location>
</feature>
<gene>
    <name evidence="11" type="ORF">TBRA_LOCUS16027</name>
</gene>
<evidence type="ECO:0000256" key="5">
    <source>
        <dbReference type="ARBA" id="ARBA00022759"/>
    </source>
</evidence>
<evidence type="ECO:0000256" key="3">
    <source>
        <dbReference type="ARBA" id="ARBA00022695"/>
    </source>
</evidence>
<evidence type="ECO:0000256" key="6">
    <source>
        <dbReference type="ARBA" id="ARBA00022801"/>
    </source>
</evidence>
<dbReference type="InterPro" id="IPR043128">
    <property type="entry name" value="Rev_trsase/Diguanyl_cyclase"/>
</dbReference>
<dbReference type="EMBL" id="CADCXV010001456">
    <property type="protein sequence ID" value="CAB0044439.1"/>
    <property type="molecule type" value="Genomic_DNA"/>
</dbReference>
<evidence type="ECO:0000313" key="11">
    <source>
        <dbReference type="EMBL" id="CAB0044439.1"/>
    </source>
</evidence>
<keyword evidence="1" id="KW-0645">Protease</keyword>
<keyword evidence="4" id="KW-0540">Nuclease</keyword>
<keyword evidence="7" id="KW-0695">RNA-directed DNA polymerase</keyword>
<dbReference type="AlphaFoldDB" id="A0A6H5J8C6"/>
<dbReference type="InterPro" id="IPR043502">
    <property type="entry name" value="DNA/RNA_pol_sf"/>
</dbReference>
<feature type="region of interest" description="Disordered" evidence="9">
    <location>
        <begin position="692"/>
        <end position="864"/>
    </location>
</feature>
<keyword evidence="5" id="KW-0255">Endonuclease</keyword>
<dbReference type="CDD" id="cd09274">
    <property type="entry name" value="RNase_HI_RT_Ty3"/>
    <property type="match status" value="1"/>
</dbReference>
<dbReference type="PANTHER" id="PTHR37984">
    <property type="entry name" value="PROTEIN CBG26694"/>
    <property type="match status" value="1"/>
</dbReference>
<dbReference type="OrthoDB" id="10063667at2759"/>
<dbReference type="InterPro" id="IPR000477">
    <property type="entry name" value="RT_dom"/>
</dbReference>
<dbReference type="Gene3D" id="3.30.70.270">
    <property type="match status" value="1"/>
</dbReference>
<dbReference type="Pfam" id="PF17919">
    <property type="entry name" value="RT_RNaseH_2"/>
    <property type="match status" value="1"/>
</dbReference>
<dbReference type="GO" id="GO:0003964">
    <property type="term" value="F:RNA-directed DNA polymerase activity"/>
    <property type="evidence" value="ECO:0007669"/>
    <property type="project" value="UniProtKB-KW"/>
</dbReference>
<keyword evidence="2" id="KW-0808">Transferase</keyword>
<reference evidence="11 12" key="1">
    <citation type="submission" date="2020-02" db="EMBL/GenBank/DDBJ databases">
        <authorList>
            <person name="Ferguson B K."/>
        </authorList>
    </citation>
    <scope>NUCLEOTIDE SEQUENCE [LARGE SCALE GENOMIC DNA]</scope>
</reference>
<name>A0A6H5J8C6_9HYME</name>
<protein>
    <recommendedName>
        <fullName evidence="10">Reverse transcriptase domain-containing protein</fullName>
    </recommendedName>
</protein>
<keyword evidence="3" id="KW-0548">Nucleotidyltransferase</keyword>
<dbReference type="Gene3D" id="3.10.20.370">
    <property type="match status" value="1"/>
</dbReference>
<dbReference type="GO" id="GO:0004519">
    <property type="term" value="F:endonuclease activity"/>
    <property type="evidence" value="ECO:0007669"/>
    <property type="project" value="UniProtKB-KW"/>
</dbReference>
<dbReference type="Gene3D" id="3.10.10.10">
    <property type="entry name" value="HIV Type 1 Reverse Transcriptase, subunit A, domain 1"/>
    <property type="match status" value="1"/>
</dbReference>
<dbReference type="FunFam" id="3.10.10.10:FF:000007">
    <property type="entry name" value="Retrovirus-related Pol polyprotein from transposon 17.6-like Protein"/>
    <property type="match status" value="1"/>
</dbReference>
<dbReference type="PANTHER" id="PTHR37984:SF5">
    <property type="entry name" value="PROTEIN NYNRIN-LIKE"/>
    <property type="match status" value="1"/>
</dbReference>
<evidence type="ECO:0000256" key="7">
    <source>
        <dbReference type="ARBA" id="ARBA00022918"/>
    </source>
</evidence>
<sequence>MFLRYLLSKLQGKAKRSIYRKTFNSVKELTTHLKQRFGAHNTYTYYNHLLQTARMKQGETVNDFYDHINVLLGGAETALKEEIGATYTPDMLRALQNTALDMFIRGLPADICRAVDSTQPKDLEEALDEAIRLEKRMAAHIIPDTRAQRYPREAAYRAREPAMESRAYYPSEDPRPRPRAAYPPFVGYISEARPCDSPDGVPSYRPMEEEYTYPPDDYPQDCYPPQEVMIEDSRPWYVVQDFESDSPSEVEDQPVLNAEQRNSQIREALDLNPLNPEEKASVLALVRDYPELFLLPGDPLPCTNLVYHEIPLENEIPINTKQYRHPPVHKEVIQKDIDKRLREGIIEPSASPMNSPIWIVPKKPGPDGTPKWRIVIDFRELNKKTIGDAYPLPNIADIMDQLGGASYFSTFDLASGFHQIPMKEDDKWKTAFSTLNGHFQYKRMPMGLKNTPATFQRLMDKVLRGLQNIEMLVYLDDIIVYAKDLKEHDSKVRRLFDRLRDARLVLEPAKKGVKFEWKDAHEDSFQTLKTRLTTAPILIFPDFDKPFTLTTDASDLAIAAVLSQEKDGFDHPVGYLSRVLNKAEVNYSTTEKECLAALYAMYHYRPYLLGRPFYMVADHEPLNWMHNRKDPGQRLMRWMFKFTDYQYTFKYKPGKENVVADCLSRNPLNDTPEAEINQRLPLLRVMMYGRKKEAPEKKVAKPRSNSPVPKSYTRDPRKPSKPVGKHGEKANTTGEEESCVALRTRSKVNSRSNPLVPPGAPVAARVDTGLKKRAGKAFSTPKVKEIDTEPQPSTSKTTQHCATISEDSECEKPPLVDSRYSGLRKDEDYPAESPIGEGDLEASDGEASAEEAQETELRGHDNSHKLTHAIILTSAPTTDEVTNTSSAEDTTEVVATALSEDELLKAAAEIDISQRILESRAYEAEDVPAERDADVTAALEKEVASRTEHP</sequence>
<feature type="compositionally biased region" description="Acidic residues" evidence="9">
    <location>
        <begin position="838"/>
        <end position="854"/>
    </location>
</feature>
<dbReference type="Proteomes" id="UP000479190">
    <property type="component" value="Unassembled WGS sequence"/>
</dbReference>
<evidence type="ECO:0000256" key="9">
    <source>
        <dbReference type="SAM" id="MobiDB-lite"/>
    </source>
</evidence>
<dbReference type="InterPro" id="IPR041577">
    <property type="entry name" value="RT_RNaseH_2"/>
</dbReference>
<feature type="domain" description="Reverse transcriptase" evidence="10">
    <location>
        <begin position="341"/>
        <end position="532"/>
    </location>
</feature>
<keyword evidence="12" id="KW-1185">Reference proteome</keyword>
<feature type="compositionally biased region" description="Polar residues" evidence="9">
    <location>
        <begin position="790"/>
        <end position="802"/>
    </location>
</feature>
<dbReference type="FunFam" id="3.10.20.370:FF:000001">
    <property type="entry name" value="Retrovirus-related Pol polyprotein from transposon 17.6-like protein"/>
    <property type="match status" value="1"/>
</dbReference>
<evidence type="ECO:0000256" key="1">
    <source>
        <dbReference type="ARBA" id="ARBA00022670"/>
    </source>
</evidence>
<evidence type="ECO:0000256" key="2">
    <source>
        <dbReference type="ARBA" id="ARBA00022679"/>
    </source>
</evidence>
<dbReference type="SUPFAM" id="SSF56672">
    <property type="entry name" value="DNA/RNA polymerases"/>
    <property type="match status" value="1"/>
</dbReference>
<dbReference type="GO" id="GO:0006508">
    <property type="term" value="P:proteolysis"/>
    <property type="evidence" value="ECO:0007669"/>
    <property type="project" value="UniProtKB-KW"/>
</dbReference>
<dbReference type="GO" id="GO:0008233">
    <property type="term" value="F:peptidase activity"/>
    <property type="evidence" value="ECO:0007669"/>
    <property type="project" value="UniProtKB-KW"/>
</dbReference>
<evidence type="ECO:0000256" key="8">
    <source>
        <dbReference type="ARBA" id="ARBA00023268"/>
    </source>
</evidence>
<dbReference type="Pfam" id="PF00078">
    <property type="entry name" value="RVT_1"/>
    <property type="match status" value="1"/>
</dbReference>
<proteinExistence type="predicted"/>
<evidence type="ECO:0000313" key="12">
    <source>
        <dbReference type="Proteomes" id="UP000479190"/>
    </source>
</evidence>
<keyword evidence="6" id="KW-0378">Hydrolase</keyword>
<keyword evidence="8" id="KW-0511">Multifunctional enzyme</keyword>
<evidence type="ECO:0000259" key="10">
    <source>
        <dbReference type="PROSITE" id="PS50878"/>
    </source>
</evidence>
<accession>A0A6H5J8C6</accession>
<organism evidence="11 12">
    <name type="scientific">Trichogramma brassicae</name>
    <dbReference type="NCBI Taxonomy" id="86971"/>
    <lineage>
        <taxon>Eukaryota</taxon>
        <taxon>Metazoa</taxon>
        <taxon>Ecdysozoa</taxon>
        <taxon>Arthropoda</taxon>
        <taxon>Hexapoda</taxon>
        <taxon>Insecta</taxon>
        <taxon>Pterygota</taxon>
        <taxon>Neoptera</taxon>
        <taxon>Endopterygota</taxon>
        <taxon>Hymenoptera</taxon>
        <taxon>Apocrita</taxon>
        <taxon>Proctotrupomorpha</taxon>
        <taxon>Chalcidoidea</taxon>
        <taxon>Trichogrammatidae</taxon>
        <taxon>Trichogramma</taxon>
    </lineage>
</organism>
<dbReference type="CDD" id="cd01647">
    <property type="entry name" value="RT_LTR"/>
    <property type="match status" value="1"/>
</dbReference>
<evidence type="ECO:0000256" key="4">
    <source>
        <dbReference type="ARBA" id="ARBA00022722"/>
    </source>
</evidence>